<dbReference type="InParanoid" id="A0A067RFQ6"/>
<dbReference type="PANTHER" id="PTHR12606">
    <property type="entry name" value="SENTRIN/SUMO-SPECIFIC PROTEASE"/>
    <property type="match status" value="1"/>
</dbReference>
<dbReference type="PROSITE" id="PS50600">
    <property type="entry name" value="ULP_PROTEASE"/>
    <property type="match status" value="1"/>
</dbReference>
<feature type="region of interest" description="Disordered" evidence="5">
    <location>
        <begin position="206"/>
        <end position="245"/>
    </location>
</feature>
<proteinExistence type="inferred from homology"/>
<dbReference type="GO" id="GO:0016929">
    <property type="term" value="F:deSUMOylase activity"/>
    <property type="evidence" value="ECO:0007669"/>
    <property type="project" value="TreeGrafter"/>
</dbReference>
<dbReference type="EMBL" id="KK852498">
    <property type="protein sequence ID" value="KDR22587.1"/>
    <property type="molecule type" value="Genomic_DNA"/>
</dbReference>
<dbReference type="STRING" id="136037.A0A067RFQ6"/>
<dbReference type="eggNOG" id="KOG0778">
    <property type="taxonomic scope" value="Eukaryota"/>
</dbReference>
<keyword evidence="8" id="KW-1185">Reference proteome</keyword>
<dbReference type="PANTHER" id="PTHR12606:SF141">
    <property type="entry name" value="GH15225P-RELATED"/>
    <property type="match status" value="1"/>
</dbReference>
<dbReference type="Proteomes" id="UP000027135">
    <property type="component" value="Unassembled WGS sequence"/>
</dbReference>
<dbReference type="GO" id="GO:0016926">
    <property type="term" value="P:protein desumoylation"/>
    <property type="evidence" value="ECO:0007669"/>
    <property type="project" value="TreeGrafter"/>
</dbReference>
<name>A0A067RFQ6_ZOONE</name>
<dbReference type="GO" id="GO:0060255">
    <property type="term" value="P:regulation of macromolecule metabolic process"/>
    <property type="evidence" value="ECO:0007669"/>
    <property type="project" value="UniProtKB-ARBA"/>
</dbReference>
<evidence type="ECO:0000256" key="2">
    <source>
        <dbReference type="ARBA" id="ARBA00022670"/>
    </source>
</evidence>
<dbReference type="OrthoDB" id="8188607at2759"/>
<dbReference type="Gene3D" id="3.40.395.10">
    <property type="entry name" value="Adenoviral Proteinase, Chain A"/>
    <property type="match status" value="1"/>
</dbReference>
<dbReference type="GO" id="GO:0005634">
    <property type="term" value="C:nucleus"/>
    <property type="evidence" value="ECO:0007669"/>
    <property type="project" value="TreeGrafter"/>
</dbReference>
<dbReference type="InterPro" id="IPR003653">
    <property type="entry name" value="Peptidase_C48_C"/>
</dbReference>
<feature type="compositionally biased region" description="Low complexity" evidence="5">
    <location>
        <begin position="228"/>
        <end position="239"/>
    </location>
</feature>
<accession>A0A067RFQ6</accession>
<dbReference type="AlphaFoldDB" id="A0A067RFQ6"/>
<gene>
    <name evidence="7" type="ORF">L798_12716</name>
</gene>
<evidence type="ECO:0000256" key="3">
    <source>
        <dbReference type="ARBA" id="ARBA00022801"/>
    </source>
</evidence>
<evidence type="ECO:0000259" key="6">
    <source>
        <dbReference type="PROSITE" id="PS50600"/>
    </source>
</evidence>
<keyword evidence="3" id="KW-0378">Hydrolase</keyword>
<evidence type="ECO:0000256" key="1">
    <source>
        <dbReference type="ARBA" id="ARBA00005234"/>
    </source>
</evidence>
<dbReference type="Pfam" id="PF02902">
    <property type="entry name" value="Peptidase_C48"/>
    <property type="match status" value="1"/>
</dbReference>
<protein>
    <submittedName>
        <fullName evidence="7">Sentrin-specific protease 1</fullName>
    </submittedName>
</protein>
<keyword evidence="2 7" id="KW-0645">Protease</keyword>
<evidence type="ECO:0000256" key="5">
    <source>
        <dbReference type="SAM" id="MobiDB-lite"/>
    </source>
</evidence>
<dbReference type="GO" id="GO:0006508">
    <property type="term" value="P:proteolysis"/>
    <property type="evidence" value="ECO:0007669"/>
    <property type="project" value="UniProtKB-KW"/>
</dbReference>
<dbReference type="InterPro" id="IPR038765">
    <property type="entry name" value="Papain-like_cys_pep_sf"/>
</dbReference>
<comment type="similarity">
    <text evidence="1">Belongs to the peptidase C48 family.</text>
</comment>
<dbReference type="FunFam" id="3.40.395.10:FF:000001">
    <property type="entry name" value="Sentrin-specific protease 1"/>
    <property type="match status" value="1"/>
</dbReference>
<keyword evidence="4" id="KW-0788">Thiol protease</keyword>
<sequence length="676" mass="78431">MENMLDRFLNYFLARFGFKTGIKRSIDDTEDDELTERSPKQRRIETAEKQKFFTSDQFLRPSPNWRMPKKRPVISCRQQQRHVDMSQPCVQVDGPQPGCSWFDDLKENIQVSDDEDVDVLGVWQDANTLRKRNVFKAGNDVKRTTYSATSQSVDKPDEDDIQVIKVVGSHKDEISQSGNTMSIFQTPSAKFPPLVRHFAMDSANSCSSKRSQVLPHPKSSHSKFSQDSNGSHSCASSRSSHTEKGRLKLALSESFRLEEKVQYSELLQRFTNVPLQAQSRHHRAIWNPCVSEVKTRGQSSQHSDFAGHAREKLSKQLPIVIDLTKPQQCWPLPGKHIRVRRDREAEPYTATSKQDEDETHREFCFKRSNSLADALKSNYFCTEDFLSTLDEKYKKKHEARKRQEEEEKVKATHFHEREKKLQVESLERMAKYLKITDAIIDDDVIFEEEKLVLPELTPNMQAVVDDALIPKPPNEVLVEAFGLPIKRRDMQTLAGLNWLNDEVINFYMELLKERGKLENYPSVYAFNTFFYPRLLSGGHTALKRWTRKVDIFSYNLVIVPVHLGVHWCLAAVDFRNKTIKYYDSMGSSNYKCLQSLMKYLQDESLDKKKTPFNTSGWKTENVQKIPQQMNGSDCGMFSCMYAEFICRNADIIFTQEDMPYFRRKMVYEICSSKLLM</sequence>
<evidence type="ECO:0000256" key="4">
    <source>
        <dbReference type="ARBA" id="ARBA00022807"/>
    </source>
</evidence>
<feature type="domain" description="Ubiquitin-like protease family profile" evidence="6">
    <location>
        <begin position="483"/>
        <end position="645"/>
    </location>
</feature>
<dbReference type="SUPFAM" id="SSF54001">
    <property type="entry name" value="Cysteine proteinases"/>
    <property type="match status" value="1"/>
</dbReference>
<organism evidence="7 8">
    <name type="scientific">Zootermopsis nevadensis</name>
    <name type="common">Dampwood termite</name>
    <dbReference type="NCBI Taxonomy" id="136037"/>
    <lineage>
        <taxon>Eukaryota</taxon>
        <taxon>Metazoa</taxon>
        <taxon>Ecdysozoa</taxon>
        <taxon>Arthropoda</taxon>
        <taxon>Hexapoda</taxon>
        <taxon>Insecta</taxon>
        <taxon>Pterygota</taxon>
        <taxon>Neoptera</taxon>
        <taxon>Polyneoptera</taxon>
        <taxon>Dictyoptera</taxon>
        <taxon>Blattodea</taxon>
        <taxon>Blattoidea</taxon>
        <taxon>Termitoidae</taxon>
        <taxon>Termopsidae</taxon>
        <taxon>Zootermopsis</taxon>
    </lineage>
</organism>
<dbReference type="GO" id="GO:0080090">
    <property type="term" value="P:regulation of primary metabolic process"/>
    <property type="evidence" value="ECO:0007669"/>
    <property type="project" value="UniProtKB-ARBA"/>
</dbReference>
<evidence type="ECO:0000313" key="7">
    <source>
        <dbReference type="EMBL" id="KDR22587.1"/>
    </source>
</evidence>
<evidence type="ECO:0000313" key="8">
    <source>
        <dbReference type="Proteomes" id="UP000027135"/>
    </source>
</evidence>
<reference evidence="7 8" key="1">
    <citation type="journal article" date="2014" name="Nat. Commun.">
        <title>Molecular traces of alternative social organization in a termite genome.</title>
        <authorList>
            <person name="Terrapon N."/>
            <person name="Li C."/>
            <person name="Robertson H.M."/>
            <person name="Ji L."/>
            <person name="Meng X."/>
            <person name="Booth W."/>
            <person name="Chen Z."/>
            <person name="Childers C.P."/>
            <person name="Glastad K.M."/>
            <person name="Gokhale K."/>
            <person name="Gowin J."/>
            <person name="Gronenberg W."/>
            <person name="Hermansen R.A."/>
            <person name="Hu H."/>
            <person name="Hunt B.G."/>
            <person name="Huylmans A.K."/>
            <person name="Khalil S.M."/>
            <person name="Mitchell R.D."/>
            <person name="Munoz-Torres M.C."/>
            <person name="Mustard J.A."/>
            <person name="Pan H."/>
            <person name="Reese J.T."/>
            <person name="Scharf M.E."/>
            <person name="Sun F."/>
            <person name="Vogel H."/>
            <person name="Xiao J."/>
            <person name="Yang W."/>
            <person name="Yang Z."/>
            <person name="Yang Z."/>
            <person name="Zhou J."/>
            <person name="Zhu J."/>
            <person name="Brent C.S."/>
            <person name="Elsik C.G."/>
            <person name="Goodisman M.A."/>
            <person name="Liberles D.A."/>
            <person name="Roe R.M."/>
            <person name="Vargo E.L."/>
            <person name="Vilcinskas A."/>
            <person name="Wang J."/>
            <person name="Bornberg-Bauer E."/>
            <person name="Korb J."/>
            <person name="Zhang G."/>
            <person name="Liebig J."/>
        </authorList>
    </citation>
    <scope>NUCLEOTIDE SEQUENCE [LARGE SCALE GENOMIC DNA]</scope>
    <source>
        <tissue evidence="7">Whole organism</tissue>
    </source>
</reference>